<proteinExistence type="predicted"/>
<keyword evidence="1" id="KW-0472">Membrane</keyword>
<evidence type="ECO:0000313" key="2">
    <source>
        <dbReference type="EMBL" id="MFC4635575.1"/>
    </source>
</evidence>
<organism evidence="2 3">
    <name type="scientific">Dokdonia ponticola</name>
    <dbReference type="NCBI Taxonomy" id="2041041"/>
    <lineage>
        <taxon>Bacteria</taxon>
        <taxon>Pseudomonadati</taxon>
        <taxon>Bacteroidota</taxon>
        <taxon>Flavobacteriia</taxon>
        <taxon>Flavobacteriales</taxon>
        <taxon>Flavobacteriaceae</taxon>
        <taxon>Dokdonia</taxon>
    </lineage>
</organism>
<dbReference type="SUPFAM" id="SSF49785">
    <property type="entry name" value="Galactose-binding domain-like"/>
    <property type="match status" value="1"/>
</dbReference>
<sequence length="417" mass="48214">MKRQTNIITGILLLIFSCSYGQMQEYSYKRELKGIQESWHKVVLPETVFGKLLPAGKAGSRKLTDIRIYGITKEKDTIEAPYILQKTKDLVSSKEIVFNTLNTSYNDDGYFYTFEIPSEASINEIALAFGQQNFDWKVTLEGSQNQQEWFTITDAYRIVSIKNELTDFTFSTLKFPDAKYRYVKIRVDSKEKPDLQKVSISKQSRIEGTLNDYQIKSIHTEENKQARHTEINIELQHAVPVSYLKMNPNASYDYYRPVTIKYVTDSIETEKGWIYTYRTLTSGVLNSEGDNEFKPTSTILKKLQIHIHNQDNQPLDYGDIQLKGYTHELIARFTEPATYFLTYGNENANRPTYDIQKFKENIPTLLTTLELGNEKRIQKNGDATVSPLFENKIWLWGIMGLLILILGGFSLKMIKQK</sequence>
<keyword evidence="1" id="KW-1133">Transmembrane helix</keyword>
<keyword evidence="1" id="KW-0812">Transmembrane</keyword>
<dbReference type="EMBL" id="JBHSFV010000011">
    <property type="protein sequence ID" value="MFC4635575.1"/>
    <property type="molecule type" value="Genomic_DNA"/>
</dbReference>
<dbReference type="RefSeq" id="WP_379980934.1">
    <property type="nucleotide sequence ID" value="NZ_JBHSFV010000011.1"/>
</dbReference>
<protein>
    <submittedName>
        <fullName evidence="2">DUF3999 family protein</fullName>
    </submittedName>
</protein>
<name>A0ABV9I1J8_9FLAO</name>
<dbReference type="Proteomes" id="UP001596043">
    <property type="component" value="Unassembled WGS sequence"/>
</dbReference>
<comment type="caution">
    <text evidence="2">The sequence shown here is derived from an EMBL/GenBank/DDBJ whole genome shotgun (WGS) entry which is preliminary data.</text>
</comment>
<keyword evidence="3" id="KW-1185">Reference proteome</keyword>
<reference evidence="3" key="1">
    <citation type="journal article" date="2019" name="Int. J. Syst. Evol. Microbiol.">
        <title>The Global Catalogue of Microorganisms (GCM) 10K type strain sequencing project: providing services to taxonomists for standard genome sequencing and annotation.</title>
        <authorList>
            <consortium name="The Broad Institute Genomics Platform"/>
            <consortium name="The Broad Institute Genome Sequencing Center for Infectious Disease"/>
            <person name="Wu L."/>
            <person name="Ma J."/>
        </authorList>
    </citation>
    <scope>NUCLEOTIDE SEQUENCE [LARGE SCALE GENOMIC DNA]</scope>
    <source>
        <strain evidence="3">YJ-61-S</strain>
    </source>
</reference>
<evidence type="ECO:0000256" key="1">
    <source>
        <dbReference type="SAM" id="Phobius"/>
    </source>
</evidence>
<dbReference type="Pfam" id="PF13163">
    <property type="entry name" value="DUF3999"/>
    <property type="match status" value="1"/>
</dbReference>
<dbReference type="Gene3D" id="2.60.120.260">
    <property type="entry name" value="Galactose-binding domain-like"/>
    <property type="match status" value="1"/>
</dbReference>
<gene>
    <name evidence="2" type="ORF">ACFO3O_16815</name>
</gene>
<dbReference type="InterPro" id="IPR008979">
    <property type="entry name" value="Galactose-bd-like_sf"/>
</dbReference>
<accession>A0ABV9I1J8</accession>
<evidence type="ECO:0000313" key="3">
    <source>
        <dbReference type="Proteomes" id="UP001596043"/>
    </source>
</evidence>
<feature type="transmembrane region" description="Helical" evidence="1">
    <location>
        <begin position="393"/>
        <end position="411"/>
    </location>
</feature>
<dbReference type="InterPro" id="IPR025060">
    <property type="entry name" value="DUF3999"/>
</dbReference>
<dbReference type="PROSITE" id="PS51257">
    <property type="entry name" value="PROKAR_LIPOPROTEIN"/>
    <property type="match status" value="1"/>
</dbReference>